<dbReference type="PANTHER" id="PTHR20961">
    <property type="entry name" value="GLYCOSYLTRANSFERASE"/>
    <property type="match status" value="1"/>
</dbReference>
<dbReference type="PANTHER" id="PTHR20961:SF109">
    <property type="entry name" value="GLYCOSYLTRANSFERASE"/>
    <property type="match status" value="1"/>
</dbReference>
<dbReference type="AlphaFoldDB" id="A0A835B7A5"/>
<evidence type="ECO:0000313" key="1">
    <source>
        <dbReference type="EMBL" id="KAF8689818.1"/>
    </source>
</evidence>
<sequence>MGTVRAMRVVAMDDNLVGDGLAGWRICQWGSIGELKKVCVWLGLNLRRVMERCGEMERQSGGAELKGGVNKSSVYFIPPPSELAAAASATWSIRSQSRKIISVREVIVRSLHMSSLHDDPRCTVRRSGPAVVFALGGLTSNYWRAFSDVLVPLFTTARAFAGEVELVVTAAQPLFIAKYLRVLAALSRYEVVDADGGEVVLCYPHLIVGLRGHRDFDPARAPNGYDMVDACDVRWWERARIPWGKMEPYAEGFFGAPAAHMGIRHVAYSVAAEESTPPPPPGTRCGGRQVYRAKLALDGLGLVELIAP</sequence>
<name>A0A835B7A5_9POAL</name>
<keyword evidence="2" id="KW-1185">Reference proteome</keyword>
<comment type="caution">
    <text evidence="1">The sequence shown here is derived from an EMBL/GenBank/DDBJ whole genome shotgun (WGS) entry which is preliminary data.</text>
</comment>
<dbReference type="OrthoDB" id="529273at2759"/>
<dbReference type="GO" id="GO:0016757">
    <property type="term" value="F:glycosyltransferase activity"/>
    <property type="evidence" value="ECO:0007669"/>
    <property type="project" value="InterPro"/>
</dbReference>
<proteinExistence type="predicted"/>
<gene>
    <name evidence="1" type="ORF">HU200_041448</name>
</gene>
<organism evidence="1 2">
    <name type="scientific">Digitaria exilis</name>
    <dbReference type="NCBI Taxonomy" id="1010633"/>
    <lineage>
        <taxon>Eukaryota</taxon>
        <taxon>Viridiplantae</taxon>
        <taxon>Streptophyta</taxon>
        <taxon>Embryophyta</taxon>
        <taxon>Tracheophyta</taxon>
        <taxon>Spermatophyta</taxon>
        <taxon>Magnoliopsida</taxon>
        <taxon>Liliopsida</taxon>
        <taxon>Poales</taxon>
        <taxon>Poaceae</taxon>
        <taxon>PACMAD clade</taxon>
        <taxon>Panicoideae</taxon>
        <taxon>Panicodae</taxon>
        <taxon>Paniceae</taxon>
        <taxon>Anthephorinae</taxon>
        <taxon>Digitaria</taxon>
    </lineage>
</organism>
<evidence type="ECO:0000313" key="2">
    <source>
        <dbReference type="Proteomes" id="UP000636709"/>
    </source>
</evidence>
<reference evidence="1" key="1">
    <citation type="submission" date="2020-07" db="EMBL/GenBank/DDBJ databases">
        <title>Genome sequence and genetic diversity analysis of an under-domesticated orphan crop, white fonio (Digitaria exilis).</title>
        <authorList>
            <person name="Bennetzen J.L."/>
            <person name="Chen S."/>
            <person name="Ma X."/>
            <person name="Wang X."/>
            <person name="Yssel A.E.J."/>
            <person name="Chaluvadi S.R."/>
            <person name="Johnson M."/>
            <person name="Gangashetty P."/>
            <person name="Hamidou F."/>
            <person name="Sanogo M.D."/>
            <person name="Zwaenepoel A."/>
            <person name="Wallace J."/>
            <person name="Van De Peer Y."/>
            <person name="Van Deynze A."/>
        </authorList>
    </citation>
    <scope>NUCLEOTIDE SEQUENCE</scope>
    <source>
        <tissue evidence="1">Leaves</tissue>
    </source>
</reference>
<dbReference type="Proteomes" id="UP000636709">
    <property type="component" value="Unassembled WGS sequence"/>
</dbReference>
<dbReference type="EMBL" id="JACEFO010001996">
    <property type="protein sequence ID" value="KAF8689818.1"/>
    <property type="molecule type" value="Genomic_DNA"/>
</dbReference>
<accession>A0A835B7A5</accession>
<dbReference type="InterPro" id="IPR007657">
    <property type="entry name" value="Glycosyltransferase_61"/>
</dbReference>
<protein>
    <submittedName>
        <fullName evidence="1">Uncharacterized protein</fullName>
    </submittedName>
</protein>